<organism evidence="1 2">
    <name type="scientific">Nostoc favosum CHAB5714</name>
    <dbReference type="NCBI Taxonomy" id="2780399"/>
    <lineage>
        <taxon>Bacteria</taxon>
        <taxon>Bacillati</taxon>
        <taxon>Cyanobacteriota</taxon>
        <taxon>Cyanophyceae</taxon>
        <taxon>Nostocales</taxon>
        <taxon>Nostocaceae</taxon>
        <taxon>Nostoc</taxon>
        <taxon>Nostoc favosum</taxon>
    </lineage>
</organism>
<evidence type="ECO:0000313" key="2">
    <source>
        <dbReference type="Proteomes" id="UP001199525"/>
    </source>
</evidence>
<protein>
    <submittedName>
        <fullName evidence="1">Uncharacterized protein</fullName>
    </submittedName>
</protein>
<sequence>MIAQQANVIAQQANVIAQQANAIAQQANAIAQQANAIAQQANAIAQQANAIAQQANAIAQPDFSRDVEKGIDFCKRSILRRLLGLVQVLSFSIIANIGRRSPNLLEYE</sequence>
<gene>
    <name evidence="1" type="ORF">LC586_25180</name>
</gene>
<accession>A0ABS8IEU6</accession>
<dbReference type="Proteomes" id="UP001199525">
    <property type="component" value="Unassembled WGS sequence"/>
</dbReference>
<proteinExistence type="predicted"/>
<evidence type="ECO:0000313" key="1">
    <source>
        <dbReference type="EMBL" id="MCC5602396.1"/>
    </source>
</evidence>
<keyword evidence="2" id="KW-1185">Reference proteome</keyword>
<dbReference type="EMBL" id="JAIVFQ010000049">
    <property type="protein sequence ID" value="MCC5602396.1"/>
    <property type="molecule type" value="Genomic_DNA"/>
</dbReference>
<dbReference type="RefSeq" id="WP_229487562.1">
    <property type="nucleotide sequence ID" value="NZ_JAIVFQ010000049.1"/>
</dbReference>
<name>A0ABS8IEU6_9NOSO</name>
<comment type="caution">
    <text evidence="1">The sequence shown here is derived from an EMBL/GenBank/DDBJ whole genome shotgun (WGS) entry which is preliminary data.</text>
</comment>
<reference evidence="1 2" key="1">
    <citation type="journal article" date="2021" name="Microorganisms">
        <title>Genome Evolution of Filamentous Cyanobacterium Nostoc Species: From Facultative Symbiosis to Free Living.</title>
        <authorList>
            <person name="Huo D."/>
            <person name="Li H."/>
            <person name="Cai F."/>
            <person name="Guo X."/>
            <person name="Qiao Z."/>
            <person name="Wang W."/>
            <person name="Yu G."/>
            <person name="Li R."/>
        </authorList>
    </citation>
    <scope>NUCLEOTIDE SEQUENCE [LARGE SCALE GENOMIC DNA]</scope>
    <source>
        <strain evidence="1 2">CHAB 5714</strain>
    </source>
</reference>